<gene>
    <name evidence="2" type="ORF">AB2B41_20610</name>
</gene>
<keyword evidence="3" id="KW-1185">Reference proteome</keyword>
<dbReference type="SUPFAM" id="SSF89550">
    <property type="entry name" value="PHP domain-like"/>
    <property type="match status" value="1"/>
</dbReference>
<name>A0ABV3RUL4_9RHOB</name>
<sequence length="631" mass="69414">MKTLMTPLLACTLLTLSGTTGGAQESFGEGTVGVLAQPSYSPYAGRNFPTRPLWGDTHLHTALSLDARAAGVILTHDDAYNFAKGEEITTSNGMRARIGQPLDWLVITDHSDAMGAMNEVVAGNPTLMTDATVRDWHERINQGGAVALEAGLDIVDKFSQGNSPEILLSRKFQRQIWDGVLEDAEEHNNPGQFTAIIGFEWTSTPGGNNLHRNVLFRDGADKAGLVLPLTVAEGVDPRKLWAWMENYEEKTGGQMLTLAHNGNLSNGIMFPVDRLEFGEEMTAEYVEMRARWEPLYEYTQIKGDGEAHPALSPNDEFADYETWDRNNLGPVPKQPDMIQYEYAREALKNGLLLEDRLGTNPYKFGASGATDSHTGMATAEENNFFGKHSLTEPNENRMTTDVGHFDTVSWPGWYQASSGYTAVWATENTREAIFDAMMRKETYATTGSRITVRFFGGYDFVAKDALSRLPANEGYAKGVPMGGDLPPAPEGKAPTFLVGALRDAYSGNLDRIQIVKGWLNADGTTGEKVYDVACAERAIVDHACEGAVGNTVDIKNATWTNTIGDPELITVWADPDFDPAQPAVYYARVIEIPTPRWTAYEAKYFGIKAPAESPMITQERAYTSPIWYTPD</sequence>
<dbReference type="RefSeq" id="WP_367879712.1">
    <property type="nucleotide sequence ID" value="NZ_JBFNXX010000028.1"/>
</dbReference>
<dbReference type="Proteomes" id="UP001556098">
    <property type="component" value="Unassembled WGS sequence"/>
</dbReference>
<comment type="caution">
    <text evidence="2">The sequence shown here is derived from an EMBL/GenBank/DDBJ whole genome shotgun (WGS) entry which is preliminary data.</text>
</comment>
<reference evidence="2 3" key="1">
    <citation type="submission" date="2024-07" db="EMBL/GenBank/DDBJ databases">
        <title>Marimonas sp.nov., isolated from tidal-flat sediment.</title>
        <authorList>
            <person name="Jayan J.N."/>
            <person name="Lee S.S."/>
        </authorList>
    </citation>
    <scope>NUCLEOTIDE SEQUENCE [LARGE SCALE GENOMIC DNA]</scope>
    <source>
        <strain evidence="2 3">MJW-29</strain>
    </source>
</reference>
<dbReference type="InterPro" id="IPR022028">
    <property type="entry name" value="DUF3604"/>
</dbReference>
<proteinExistence type="predicted"/>
<accession>A0ABV3RUL4</accession>
<protein>
    <submittedName>
        <fullName evidence="2">DUF3604 domain-containing protein</fullName>
    </submittedName>
</protein>
<evidence type="ECO:0000313" key="3">
    <source>
        <dbReference type="Proteomes" id="UP001556098"/>
    </source>
</evidence>
<evidence type="ECO:0000256" key="1">
    <source>
        <dbReference type="SAM" id="SignalP"/>
    </source>
</evidence>
<dbReference type="Gene3D" id="3.20.20.140">
    <property type="entry name" value="Metal-dependent hydrolases"/>
    <property type="match status" value="1"/>
</dbReference>
<dbReference type="Pfam" id="PF12228">
    <property type="entry name" value="DUF3604"/>
    <property type="match status" value="1"/>
</dbReference>
<dbReference type="EMBL" id="JBFNXX010000028">
    <property type="protein sequence ID" value="MEW9922014.1"/>
    <property type="molecule type" value="Genomic_DNA"/>
</dbReference>
<organism evidence="2 3">
    <name type="scientific">Sulfitobacter sediminis</name>
    <dbReference type="NCBI Taxonomy" id="3234186"/>
    <lineage>
        <taxon>Bacteria</taxon>
        <taxon>Pseudomonadati</taxon>
        <taxon>Pseudomonadota</taxon>
        <taxon>Alphaproteobacteria</taxon>
        <taxon>Rhodobacterales</taxon>
        <taxon>Roseobacteraceae</taxon>
        <taxon>Sulfitobacter</taxon>
    </lineage>
</organism>
<feature type="signal peptide" evidence="1">
    <location>
        <begin position="1"/>
        <end position="23"/>
    </location>
</feature>
<feature type="chain" id="PRO_5045375460" evidence="1">
    <location>
        <begin position="24"/>
        <end position="631"/>
    </location>
</feature>
<dbReference type="InterPro" id="IPR016195">
    <property type="entry name" value="Pol/histidinol_Pase-like"/>
</dbReference>
<evidence type="ECO:0000313" key="2">
    <source>
        <dbReference type="EMBL" id="MEW9922014.1"/>
    </source>
</evidence>
<keyword evidence="1" id="KW-0732">Signal</keyword>